<sequence length="194" mass="21231">MSGLPRPRLGKNVRPRNAHHQRKSHFHAIKAVAVADPRHSSMAFEDFRREPPQRSARNSIIHVATDAPLLASDLQRFRRCASAFWDAMQARLVDDGLPTTLPGMLRASNFSRERYSRLGYRTIGDTDDDVGSVVAVGSPPGSGGGSPMQISSQSSPAPVAPSPEEGRYLHDVILSGIEVEWELSTAGLVEVFYD</sequence>
<feature type="compositionally biased region" description="Basic residues" evidence="1">
    <location>
        <begin position="8"/>
        <end position="23"/>
    </location>
</feature>
<dbReference type="RefSeq" id="XP_062689457.1">
    <property type="nucleotide sequence ID" value="XM_062841035.1"/>
</dbReference>
<proteinExistence type="predicted"/>
<accession>A0AAJ0I1D1</accession>
<protein>
    <submittedName>
        <fullName evidence="2">Uncharacterized protein</fullName>
    </submittedName>
</protein>
<dbReference type="Proteomes" id="UP001285908">
    <property type="component" value="Unassembled WGS sequence"/>
</dbReference>
<name>A0AAJ0I1D1_9PEZI</name>
<feature type="region of interest" description="Disordered" evidence="1">
    <location>
        <begin position="1"/>
        <end position="23"/>
    </location>
</feature>
<dbReference type="GeneID" id="87878657"/>
<organism evidence="2 3">
    <name type="scientific">Neurospora hispaniola</name>
    <dbReference type="NCBI Taxonomy" id="588809"/>
    <lineage>
        <taxon>Eukaryota</taxon>
        <taxon>Fungi</taxon>
        <taxon>Dikarya</taxon>
        <taxon>Ascomycota</taxon>
        <taxon>Pezizomycotina</taxon>
        <taxon>Sordariomycetes</taxon>
        <taxon>Sordariomycetidae</taxon>
        <taxon>Sordariales</taxon>
        <taxon>Sordariaceae</taxon>
        <taxon>Neurospora</taxon>
    </lineage>
</organism>
<reference evidence="2 3" key="1">
    <citation type="journal article" date="2023" name="Mol. Phylogenet. Evol.">
        <title>Genome-scale phylogeny and comparative genomics of the fungal order Sordariales.</title>
        <authorList>
            <person name="Hensen N."/>
            <person name="Bonometti L."/>
            <person name="Westerberg I."/>
            <person name="Brannstrom I.O."/>
            <person name="Guillou S."/>
            <person name="Cros-Aarteil S."/>
            <person name="Calhoun S."/>
            <person name="Haridas S."/>
            <person name="Kuo A."/>
            <person name="Mondo S."/>
            <person name="Pangilinan J."/>
            <person name="Riley R."/>
            <person name="LaButti K."/>
            <person name="Andreopoulos B."/>
            <person name="Lipzen A."/>
            <person name="Chen C."/>
            <person name="Yan M."/>
            <person name="Daum C."/>
            <person name="Ng V."/>
            <person name="Clum A."/>
            <person name="Steindorff A."/>
            <person name="Ohm R.A."/>
            <person name="Martin F."/>
            <person name="Silar P."/>
            <person name="Natvig D.O."/>
            <person name="Lalanne C."/>
            <person name="Gautier V."/>
            <person name="Ament-Velasquez S.L."/>
            <person name="Kruys A."/>
            <person name="Hutchinson M.I."/>
            <person name="Powell A.J."/>
            <person name="Barry K."/>
            <person name="Miller A.N."/>
            <person name="Grigoriev I.V."/>
            <person name="Debuchy R."/>
            <person name="Gladieux P."/>
            <person name="Hiltunen Thoren M."/>
            <person name="Johannesson H."/>
        </authorList>
    </citation>
    <scope>NUCLEOTIDE SEQUENCE [LARGE SCALE GENOMIC DNA]</scope>
    <source>
        <strain evidence="2 3">FGSC 10403</strain>
    </source>
</reference>
<keyword evidence="3" id="KW-1185">Reference proteome</keyword>
<comment type="caution">
    <text evidence="2">The sequence shown here is derived from an EMBL/GenBank/DDBJ whole genome shotgun (WGS) entry which is preliminary data.</text>
</comment>
<evidence type="ECO:0000313" key="2">
    <source>
        <dbReference type="EMBL" id="KAK3486900.1"/>
    </source>
</evidence>
<evidence type="ECO:0000256" key="1">
    <source>
        <dbReference type="SAM" id="MobiDB-lite"/>
    </source>
</evidence>
<dbReference type="AlphaFoldDB" id="A0AAJ0I1D1"/>
<feature type="region of interest" description="Disordered" evidence="1">
    <location>
        <begin position="137"/>
        <end position="163"/>
    </location>
</feature>
<evidence type="ECO:0000313" key="3">
    <source>
        <dbReference type="Proteomes" id="UP001285908"/>
    </source>
</evidence>
<gene>
    <name evidence="2" type="ORF">B0T23DRAFT_448180</name>
</gene>
<dbReference type="EMBL" id="JAULSX010000008">
    <property type="protein sequence ID" value="KAK3486900.1"/>
    <property type="molecule type" value="Genomic_DNA"/>
</dbReference>
<feature type="compositionally biased region" description="Low complexity" evidence="1">
    <location>
        <begin position="147"/>
        <end position="157"/>
    </location>
</feature>